<gene>
    <name evidence="2" type="ORF">IWT126_02389</name>
</gene>
<dbReference type="InterPro" id="IPR039564">
    <property type="entry name" value="Peptidase_C39-like"/>
</dbReference>
<dbReference type="PANTHER" id="PTHR37806:SF1">
    <property type="entry name" value="PEPTIDASE C39-LIKE DOMAIN-CONTAINING PROTEIN"/>
    <property type="match status" value="1"/>
</dbReference>
<dbReference type="Gene3D" id="3.90.70.10">
    <property type="entry name" value="Cysteine proteinases"/>
    <property type="match status" value="1"/>
</dbReference>
<organism evidence="2 3">
    <name type="scientific">Secundilactobacillus silagei JCM 19001</name>
    <dbReference type="NCBI Taxonomy" id="1302250"/>
    <lineage>
        <taxon>Bacteria</taxon>
        <taxon>Bacillati</taxon>
        <taxon>Bacillota</taxon>
        <taxon>Bacilli</taxon>
        <taxon>Lactobacillales</taxon>
        <taxon>Lactobacillaceae</taxon>
        <taxon>Secundilactobacillus</taxon>
    </lineage>
</organism>
<keyword evidence="3" id="KW-1185">Reference proteome</keyword>
<dbReference type="OrthoDB" id="1654093at2"/>
<evidence type="ECO:0000313" key="2">
    <source>
        <dbReference type="EMBL" id="GAX02320.1"/>
    </source>
</evidence>
<sequence>MADRLALAPHQPQQKQGLVIEDHTAIVDADNQQVAEVNALTTVDLSQELTDEHGEHLYQLRDGRYILKNAVTTDPELWRAALKNGQQLVNLGAENINQNWWRMPNGCEPAALLEGLHLKQVATQFNYLDFLKQMPRAADYNPYHGFGGEPDQDVAGHFEAIFPEPLIAWAQEYAPVRNLSGLAADQLAVSVQQKRPVVAYVTVGFEAPQWAQYSFGKALRNNHAVLVDGFFGELLHVSDPIEGRYWLSLARFKQAYDARLWAIEIG</sequence>
<proteinExistence type="predicted"/>
<dbReference type="STRING" id="1302250.GCA_001313225_03491"/>
<dbReference type="AlphaFoldDB" id="A0A1Z5IKN4"/>
<dbReference type="Proteomes" id="UP000198402">
    <property type="component" value="Unassembled WGS sequence"/>
</dbReference>
<name>A0A1Z5IKN4_9LACO</name>
<dbReference type="EMBL" id="BCMG01000016">
    <property type="protein sequence ID" value="GAX02320.1"/>
    <property type="molecule type" value="Genomic_DNA"/>
</dbReference>
<reference evidence="2 3" key="1">
    <citation type="submission" date="2015-11" db="EMBL/GenBank/DDBJ databases">
        <title>Draft genome sequences of new species of the genus Lactobacillus isolated from orchardgrass silage.</title>
        <authorList>
            <person name="Tohno M."/>
            <person name="Tanizawa Y."/>
            <person name="Arita M."/>
        </authorList>
    </citation>
    <scope>NUCLEOTIDE SEQUENCE [LARGE SCALE GENOMIC DNA]</scope>
    <source>
        <strain evidence="2 3">IWT126</strain>
    </source>
</reference>
<evidence type="ECO:0000313" key="3">
    <source>
        <dbReference type="Proteomes" id="UP000198402"/>
    </source>
</evidence>
<feature type="domain" description="Peptidase C39-like" evidence="1">
    <location>
        <begin position="95"/>
        <end position="240"/>
    </location>
</feature>
<dbReference type="PANTHER" id="PTHR37806">
    <property type="entry name" value="LMO0724 PROTEIN"/>
    <property type="match status" value="1"/>
</dbReference>
<dbReference type="Pfam" id="PF13529">
    <property type="entry name" value="Peptidase_C39_2"/>
    <property type="match status" value="1"/>
</dbReference>
<comment type="caution">
    <text evidence="2">The sequence shown here is derived from an EMBL/GenBank/DDBJ whole genome shotgun (WGS) entry which is preliminary data.</text>
</comment>
<protein>
    <recommendedName>
        <fullName evidence="1">Peptidase C39-like domain-containing protein</fullName>
    </recommendedName>
</protein>
<dbReference type="RefSeq" id="WP_089137327.1">
    <property type="nucleotide sequence ID" value="NZ_BCMG01000016.1"/>
</dbReference>
<evidence type="ECO:0000259" key="1">
    <source>
        <dbReference type="Pfam" id="PF13529"/>
    </source>
</evidence>
<accession>A0A1Z5IKN4</accession>